<organism evidence="2 3">
    <name type="scientific">Pseudophaeobacter arcticus</name>
    <dbReference type="NCBI Taxonomy" id="385492"/>
    <lineage>
        <taxon>Bacteria</taxon>
        <taxon>Pseudomonadati</taxon>
        <taxon>Pseudomonadota</taxon>
        <taxon>Alphaproteobacteria</taxon>
        <taxon>Rhodobacterales</taxon>
        <taxon>Paracoccaceae</taxon>
        <taxon>Pseudophaeobacter</taxon>
    </lineage>
</organism>
<reference evidence="2 3" key="1">
    <citation type="submission" date="2024-04" db="EMBL/GenBank/DDBJ databases">
        <title>Draft genome sequence of Pseudophaeobacter arcticus NBRC 116598.</title>
        <authorList>
            <person name="Miyakawa T."/>
            <person name="Kusuya Y."/>
            <person name="Miura T."/>
        </authorList>
    </citation>
    <scope>NUCLEOTIDE SEQUENCE [LARGE SCALE GENOMIC DNA]</scope>
    <source>
        <strain evidence="2 3">SU-CL00105</strain>
    </source>
</reference>
<gene>
    <name evidence="2" type="ORF">NBRC116598_24940</name>
</gene>
<proteinExistence type="predicted"/>
<evidence type="ECO:0000313" key="3">
    <source>
        <dbReference type="Proteomes" id="UP001441944"/>
    </source>
</evidence>
<dbReference type="SUPFAM" id="SSF53474">
    <property type="entry name" value="alpha/beta-Hydrolases"/>
    <property type="match status" value="1"/>
</dbReference>
<keyword evidence="3" id="KW-1185">Reference proteome</keyword>
<dbReference type="EMBL" id="BAABWU010000009">
    <property type="protein sequence ID" value="GAA6197050.1"/>
    <property type="molecule type" value="Genomic_DNA"/>
</dbReference>
<feature type="domain" description="T6SS Phospholipase effector Tle1-like catalytic" evidence="1">
    <location>
        <begin position="3"/>
        <end position="276"/>
    </location>
</feature>
<dbReference type="RefSeq" id="WP_353400560.1">
    <property type="nucleotide sequence ID" value="NZ_BAABWU010000009.1"/>
</dbReference>
<sequence>MSRKLIICLDGTGNEVEQNESNILRLYKCLKHNENQLVYYEPGVGTLSTRPFAENLFAKTKLVAGLAFGWGLHANVLHAYSFLCKNYREGDRLYFFGYSRGAYTARVLAGFINDFGLVAPHELHLIGPVFKAWRKLRQDGPNEQFAPLRISEQFFHLRRVPIRFLGLWDTVSSMIRIRLQKDTFIEFGTHSSVDENPSVKAVRHVLSIDETRCFFRQQMWQEGQEYHGTRFRSKTNPDPQDVKQVWFPGTHTDVAGSVPEAEAGLAKQTMQWMRQELDALSVDSLEFREQYYDRYVLGKKDKVTERMNLKVSHPSAKAPLHSQMKLRKLWPILELFPRLVRRSNWPAQKGLLGYYLPLAQYRHIPDDAHIHPSAFMRRADPALRYNPKNLRSFTPPKEDPENPV</sequence>
<evidence type="ECO:0000259" key="1">
    <source>
        <dbReference type="Pfam" id="PF09994"/>
    </source>
</evidence>
<dbReference type="PANTHER" id="PTHR33840:SF1">
    <property type="entry name" value="TLE1 PHOSPHOLIPASE DOMAIN-CONTAINING PROTEIN"/>
    <property type="match status" value="1"/>
</dbReference>
<name>A0ABQ0AMG5_9RHOB</name>
<dbReference type="Pfam" id="PF09994">
    <property type="entry name" value="T6SS_Tle1-like_cat"/>
    <property type="match status" value="1"/>
</dbReference>
<evidence type="ECO:0000313" key="2">
    <source>
        <dbReference type="EMBL" id="GAA6197050.1"/>
    </source>
</evidence>
<comment type="caution">
    <text evidence="2">The sequence shown here is derived from an EMBL/GenBank/DDBJ whole genome shotgun (WGS) entry which is preliminary data.</text>
</comment>
<dbReference type="PANTHER" id="PTHR33840">
    <property type="match status" value="1"/>
</dbReference>
<dbReference type="InterPro" id="IPR029058">
    <property type="entry name" value="AB_hydrolase_fold"/>
</dbReference>
<protein>
    <submittedName>
        <fullName evidence="2">DUF2235 domain-containing protein</fullName>
    </submittedName>
</protein>
<accession>A0ABQ0AMG5</accession>
<dbReference type="InterPro" id="IPR018712">
    <property type="entry name" value="Tle1-like_cat"/>
</dbReference>
<dbReference type="Proteomes" id="UP001441944">
    <property type="component" value="Unassembled WGS sequence"/>
</dbReference>